<evidence type="ECO:0000313" key="2">
    <source>
        <dbReference type="EMBL" id="CDO77346.1"/>
    </source>
</evidence>
<dbReference type="AlphaFoldDB" id="A0A060STA1"/>
<feature type="compositionally biased region" description="Polar residues" evidence="1">
    <location>
        <begin position="46"/>
        <end position="83"/>
    </location>
</feature>
<dbReference type="Proteomes" id="UP000029665">
    <property type="component" value="Unassembled WGS sequence"/>
</dbReference>
<dbReference type="EMBL" id="CCBP010000450">
    <property type="protein sequence ID" value="CDO77346.1"/>
    <property type="molecule type" value="Genomic_DNA"/>
</dbReference>
<keyword evidence="3" id="KW-1185">Reference proteome</keyword>
<dbReference type="STRING" id="5643.A0A060STA1"/>
<feature type="region of interest" description="Disordered" evidence="1">
    <location>
        <begin position="1"/>
        <end position="122"/>
    </location>
</feature>
<feature type="compositionally biased region" description="Polar residues" evidence="1">
    <location>
        <begin position="26"/>
        <end position="35"/>
    </location>
</feature>
<dbReference type="HOGENOM" id="CLU_1161650_0_0_1"/>
<dbReference type="OrthoDB" id="3050608at2759"/>
<feature type="compositionally biased region" description="Low complexity" evidence="1">
    <location>
        <begin position="94"/>
        <end position="122"/>
    </location>
</feature>
<name>A0A060STA1_PYCCI</name>
<accession>A0A060STA1</accession>
<evidence type="ECO:0000256" key="1">
    <source>
        <dbReference type="SAM" id="MobiDB-lite"/>
    </source>
</evidence>
<protein>
    <submittedName>
        <fullName evidence="2">Uncharacterized protein</fullName>
    </submittedName>
</protein>
<gene>
    <name evidence="2" type="ORF">BN946_scf184786.g7</name>
</gene>
<organism evidence="2 3">
    <name type="scientific">Pycnoporus cinnabarinus</name>
    <name type="common">Cinnabar-red polypore</name>
    <name type="synonym">Trametes cinnabarina</name>
    <dbReference type="NCBI Taxonomy" id="5643"/>
    <lineage>
        <taxon>Eukaryota</taxon>
        <taxon>Fungi</taxon>
        <taxon>Dikarya</taxon>
        <taxon>Basidiomycota</taxon>
        <taxon>Agaricomycotina</taxon>
        <taxon>Agaricomycetes</taxon>
        <taxon>Polyporales</taxon>
        <taxon>Polyporaceae</taxon>
        <taxon>Trametes</taxon>
    </lineage>
</organism>
<evidence type="ECO:0000313" key="3">
    <source>
        <dbReference type="Proteomes" id="UP000029665"/>
    </source>
</evidence>
<feature type="compositionally biased region" description="Low complexity" evidence="1">
    <location>
        <begin position="1"/>
        <end position="11"/>
    </location>
</feature>
<reference evidence="2" key="1">
    <citation type="submission" date="2014-01" db="EMBL/GenBank/DDBJ databases">
        <title>The genome of the white-rot fungus Pycnoporus cinnabarinus: a basidiomycete model with a versatile arsenal for lignocellulosic biomass breakdown.</title>
        <authorList>
            <person name="Levasseur A."/>
            <person name="Lomascolo A."/>
            <person name="Ruiz-Duenas F.J."/>
            <person name="Uzan E."/>
            <person name="Piumi F."/>
            <person name="Kues U."/>
            <person name="Ram A.F.J."/>
            <person name="Murat C."/>
            <person name="Haon M."/>
            <person name="Benoit I."/>
            <person name="Arfi Y."/>
            <person name="Chevret D."/>
            <person name="Drula E."/>
            <person name="Kwon M.J."/>
            <person name="Gouret P."/>
            <person name="Lesage-Meessen L."/>
            <person name="Lombard V."/>
            <person name="Mariette J."/>
            <person name="Noirot C."/>
            <person name="Park J."/>
            <person name="Patyshakuliyeva A."/>
            <person name="Wieneger R.A.B."/>
            <person name="Wosten H.A.B."/>
            <person name="Martin F."/>
            <person name="Coutinho P.M."/>
            <person name="de Vries R."/>
            <person name="Martinez A.T."/>
            <person name="Klopp C."/>
            <person name="Pontarotti P."/>
            <person name="Henrissat B."/>
            <person name="Record E."/>
        </authorList>
    </citation>
    <scope>NUCLEOTIDE SEQUENCE [LARGE SCALE GENOMIC DNA]</scope>
    <source>
        <strain evidence="2">BRFM137</strain>
    </source>
</reference>
<comment type="caution">
    <text evidence="2">The sequence shown here is derived from an EMBL/GenBank/DDBJ whole genome shotgun (WGS) entry which is preliminary data.</text>
</comment>
<proteinExistence type="predicted"/>
<sequence>MSGYGNDSYGSSDRDRSSQNDNSGSYGNTDNSYGGNNKRDADSGNDDPNSYGSNTSADSYGSSNPNAGSNDDSLVTALTGNSTQQHRQLRLRQHAGGSYGSSNTSSDNSSGGQGNNASSGSGDWVQKGVEFAAQKAGYNLVRRVLFAHSPSRQLLTSAFDLQDESTATKIESGLREGLSRFTCMCSFLRVLRLWLTLTSKDVVEKFRTYRILPIGGSFEGNTDSKTGIVYQDTHVSNPN</sequence>